<dbReference type="PANTHER" id="PTHR30185:SF18">
    <property type="entry name" value="TRANSCRIPTIONAL REGULATOR MTLR"/>
    <property type="match status" value="1"/>
</dbReference>
<evidence type="ECO:0000313" key="5">
    <source>
        <dbReference type="EMBL" id="OTP24881.1"/>
    </source>
</evidence>
<dbReference type="InterPro" id="IPR007737">
    <property type="entry name" value="Mga_HTH"/>
</dbReference>
<evidence type="ECO:0000256" key="1">
    <source>
        <dbReference type="ARBA" id="ARBA00023015"/>
    </source>
</evidence>
<dbReference type="Gene3D" id="1.10.10.10">
    <property type="entry name" value="Winged helix-like DNA-binding domain superfamily/Winged helix DNA-binding domain"/>
    <property type="match status" value="1"/>
</dbReference>
<keyword evidence="2" id="KW-0804">Transcription</keyword>
<evidence type="ECO:0000259" key="3">
    <source>
        <dbReference type="Pfam" id="PF05043"/>
    </source>
</evidence>
<comment type="caution">
    <text evidence="5">The sequence shown here is derived from an EMBL/GenBank/DDBJ whole genome shotgun (WGS) entry which is preliminary data.</text>
</comment>
<keyword evidence="1" id="KW-0805">Transcription regulation</keyword>
<evidence type="ECO:0000259" key="4">
    <source>
        <dbReference type="Pfam" id="PF08280"/>
    </source>
</evidence>
<dbReference type="InterPro" id="IPR050661">
    <property type="entry name" value="BglG_antiterminators"/>
</dbReference>
<organism evidence="5 6">
    <name type="scientific">Enterococcus mundtii</name>
    <dbReference type="NCBI Taxonomy" id="53346"/>
    <lineage>
        <taxon>Bacteria</taxon>
        <taxon>Bacillati</taxon>
        <taxon>Bacillota</taxon>
        <taxon>Bacilli</taxon>
        <taxon>Lactobacillales</taxon>
        <taxon>Enterococcaceae</taxon>
        <taxon>Enterococcus</taxon>
    </lineage>
</organism>
<proteinExistence type="predicted"/>
<dbReference type="InterPro" id="IPR036390">
    <property type="entry name" value="WH_DNA-bd_sf"/>
</dbReference>
<evidence type="ECO:0000313" key="6">
    <source>
        <dbReference type="Proteomes" id="UP000195024"/>
    </source>
</evidence>
<dbReference type="Pfam" id="PF08280">
    <property type="entry name" value="HTH_Mga"/>
    <property type="match status" value="1"/>
</dbReference>
<feature type="domain" description="Mga helix-turn-helix" evidence="3">
    <location>
        <begin position="82"/>
        <end position="161"/>
    </location>
</feature>
<dbReference type="SUPFAM" id="SSF46785">
    <property type="entry name" value="Winged helix' DNA-binding domain"/>
    <property type="match status" value="1"/>
</dbReference>
<name>A0A242KUR7_ENTMU</name>
<accession>A0A242KUR7</accession>
<feature type="domain" description="M protein trans-acting positive regulator (MGA) HTH" evidence="4">
    <location>
        <begin position="15"/>
        <end position="57"/>
    </location>
</feature>
<dbReference type="RefSeq" id="WP_086335559.1">
    <property type="nucleotide sequence ID" value="NZ_NGMS01000004.1"/>
</dbReference>
<dbReference type="InterPro" id="IPR013199">
    <property type="entry name" value="HTH_Mga_DNA-bd_dom"/>
</dbReference>
<dbReference type="InterPro" id="IPR036388">
    <property type="entry name" value="WH-like_DNA-bd_sf"/>
</dbReference>
<protein>
    <recommendedName>
        <fullName evidence="7">HTH domain-containing protein</fullName>
    </recommendedName>
</protein>
<dbReference type="AlphaFoldDB" id="A0A242KUR7"/>
<dbReference type="EMBL" id="NGMS01000004">
    <property type="protein sequence ID" value="OTP24881.1"/>
    <property type="molecule type" value="Genomic_DNA"/>
</dbReference>
<reference evidence="5 6" key="1">
    <citation type="submission" date="2017-05" db="EMBL/GenBank/DDBJ databases">
        <title>The Genome Sequence of Enterococcus mundtii 6B1_DIV0119.</title>
        <authorList>
            <consortium name="The Broad Institute Genomics Platform"/>
            <consortium name="The Broad Institute Genomic Center for Infectious Diseases"/>
            <person name="Earl A."/>
            <person name="Manson A."/>
            <person name="Schwartman J."/>
            <person name="Gilmore M."/>
            <person name="Abouelleil A."/>
            <person name="Cao P."/>
            <person name="Chapman S."/>
            <person name="Cusick C."/>
            <person name="Shea T."/>
            <person name="Young S."/>
            <person name="Neafsey D."/>
            <person name="Nusbaum C."/>
            <person name="Birren B."/>
        </authorList>
    </citation>
    <scope>NUCLEOTIDE SEQUENCE [LARGE SCALE GENOMIC DNA]</scope>
    <source>
        <strain evidence="5 6">6B1_DIV0119</strain>
    </source>
</reference>
<gene>
    <name evidence="5" type="ORF">A5802_003036</name>
</gene>
<evidence type="ECO:0008006" key="7">
    <source>
        <dbReference type="Google" id="ProtNLM"/>
    </source>
</evidence>
<dbReference type="PANTHER" id="PTHR30185">
    <property type="entry name" value="CRYPTIC BETA-GLUCOSIDE BGL OPERON ANTITERMINATOR"/>
    <property type="match status" value="1"/>
</dbReference>
<sequence length="501" mass="59667">MSKGEYMRKILNKVDQRHLKILELLWEKGWKSLSEIAKEINVTERTLKKDIKVINSFIQPLYLETNNKTEVYLYTHLEKGKSFLYSKILERSWEFSLIECSFFEKFNDLYEFCEMNFMSEGTTKRTIGKINKILKEKGISFNSDGHLIGSEILLRNFMVQFMMEKYEDLSYVCDQDKMHLIDELVQNFMAKNKSIVESNFFHHRELNRLKMSIYLSIRRIQLGKYIQQNTIDEDFPSIIFYCEEKFIDKFGQHFNIFLTKEIHQDLFYLAIEQLQIINFDDLLLLIENNKEKQTILKNSLKLIHDLEQKFDILCTDKERLLIKFYRVIIASGPSYIIYDKIHEFFEGVSEECNFIIDFLEKKINDFLLEGKKNNPLSHQIIFELLTNWNGLLEKIKTFMPKIYACLLLNSSREHAEFLKEKLEYHLKPYFKFEIAFITTIENLEKNTKKYDCILTNNSCLNVPNNVQIISISNYINASEIDVLIKFYENKVKSCAIPFDTN</sequence>
<dbReference type="Pfam" id="PF05043">
    <property type="entry name" value="Mga"/>
    <property type="match status" value="1"/>
</dbReference>
<dbReference type="Proteomes" id="UP000195024">
    <property type="component" value="Unassembled WGS sequence"/>
</dbReference>
<evidence type="ECO:0000256" key="2">
    <source>
        <dbReference type="ARBA" id="ARBA00023163"/>
    </source>
</evidence>